<evidence type="ECO:0000313" key="18">
    <source>
        <dbReference type="Proteomes" id="UP001220324"/>
    </source>
</evidence>
<keyword evidence="9" id="KW-0862">Zinc</keyword>
<dbReference type="PANTHER" id="PTHR24379">
    <property type="entry name" value="KRAB AND ZINC FINGER DOMAIN-CONTAINING"/>
    <property type="match status" value="1"/>
</dbReference>
<evidence type="ECO:0000256" key="10">
    <source>
        <dbReference type="ARBA" id="ARBA00023015"/>
    </source>
</evidence>
<evidence type="ECO:0000256" key="12">
    <source>
        <dbReference type="ARBA" id="ARBA00023159"/>
    </source>
</evidence>
<keyword evidence="11" id="KW-0238">DNA-binding</keyword>
<dbReference type="AlphaFoldDB" id="A0AAD6CQP9"/>
<evidence type="ECO:0000256" key="4">
    <source>
        <dbReference type="ARBA" id="ARBA00022491"/>
    </source>
</evidence>
<evidence type="ECO:0000256" key="8">
    <source>
        <dbReference type="ARBA" id="ARBA00022782"/>
    </source>
</evidence>
<evidence type="ECO:0000256" key="1">
    <source>
        <dbReference type="ARBA" id="ARBA00004123"/>
    </source>
</evidence>
<protein>
    <recommendedName>
        <fullName evidence="16">C2H2-type domain-containing protein</fullName>
    </recommendedName>
</protein>
<dbReference type="SMART" id="SM00355">
    <property type="entry name" value="ZnF_C2H2"/>
    <property type="match status" value="6"/>
</dbReference>
<dbReference type="SUPFAM" id="SSF57667">
    <property type="entry name" value="beta-beta-alpha zinc fingers"/>
    <property type="match status" value="1"/>
</dbReference>
<evidence type="ECO:0000256" key="3">
    <source>
        <dbReference type="ARBA" id="ARBA00022473"/>
    </source>
</evidence>
<evidence type="ECO:0000259" key="16">
    <source>
        <dbReference type="PROSITE" id="PS50157"/>
    </source>
</evidence>
<reference evidence="17 18" key="1">
    <citation type="journal article" date="2023" name="IMA Fungus">
        <title>Comparative genomic study of the Penicillium genus elucidates a diverse pangenome and 15 lateral gene transfer events.</title>
        <authorList>
            <person name="Petersen C."/>
            <person name="Sorensen T."/>
            <person name="Nielsen M.R."/>
            <person name="Sondergaard T.E."/>
            <person name="Sorensen J.L."/>
            <person name="Fitzpatrick D.A."/>
            <person name="Frisvad J.C."/>
            <person name="Nielsen K.L."/>
        </authorList>
    </citation>
    <scope>NUCLEOTIDE SEQUENCE [LARGE SCALE GENOMIC DNA]</scope>
    <source>
        <strain evidence="17 18">IBT 35679</strain>
    </source>
</reference>
<keyword evidence="7 15" id="KW-0863">Zinc-finger</keyword>
<evidence type="ECO:0000256" key="9">
    <source>
        <dbReference type="ARBA" id="ARBA00022833"/>
    </source>
</evidence>
<keyword evidence="14" id="KW-0539">Nucleus</keyword>
<keyword evidence="13" id="KW-0804">Transcription</keyword>
<keyword evidence="3" id="KW-0217">Developmental protein</keyword>
<dbReference type="PANTHER" id="PTHR24379:SF128">
    <property type="entry name" value="C2H2-TYPE DOMAIN-CONTAINING PROTEIN"/>
    <property type="match status" value="1"/>
</dbReference>
<keyword evidence="10" id="KW-0805">Transcription regulation</keyword>
<name>A0AAD6CQP9_9EURO</name>
<dbReference type="PROSITE" id="PS50157">
    <property type="entry name" value="ZINC_FINGER_C2H2_2"/>
    <property type="match status" value="1"/>
</dbReference>
<comment type="subcellular location">
    <subcellularLocation>
        <location evidence="1">Nucleus</location>
    </subcellularLocation>
</comment>
<keyword evidence="12" id="KW-0010">Activator</keyword>
<evidence type="ECO:0000256" key="2">
    <source>
        <dbReference type="ARBA" id="ARBA00006991"/>
    </source>
</evidence>
<sequence length="289" mass="33493">MYECATCTDTFYYGEDCDEHMDHYGHWIECDTCNSRFRSQRSCHQHMNALGHHAPQFECETCTGQFFSQNAVNNHMNSMDHWATYCAPCGREFKNSNNLRMVTFPFYAILKKNDTNKHDKHRNSRIHRGTGFNCPFCQTAFVTASGISHHVETGSCPNAPNLNRESLLKIVQACDRQGLITNKQIGWQDEKHLEYIVTDRAHNGYYWECYICHREFNTSKALNQHINSPVHKQKAYHCPNGNCPKEFISLAGLFSHLESESCAFMRFERMQQVQVSLNDAIRNGRQIAF</sequence>
<dbReference type="EMBL" id="JAQIZZ010000007">
    <property type="protein sequence ID" value="KAJ5533070.1"/>
    <property type="molecule type" value="Genomic_DNA"/>
</dbReference>
<evidence type="ECO:0000313" key="17">
    <source>
        <dbReference type="EMBL" id="KAJ5533070.1"/>
    </source>
</evidence>
<keyword evidence="4" id="KW-0678">Repressor</keyword>
<evidence type="ECO:0000256" key="11">
    <source>
        <dbReference type="ARBA" id="ARBA00023125"/>
    </source>
</evidence>
<gene>
    <name evidence="17" type="ORF">N7494_009622</name>
</gene>
<comment type="caution">
    <text evidence="17">The sequence shown here is derived from an EMBL/GenBank/DDBJ whole genome shotgun (WGS) entry which is preliminary data.</text>
</comment>
<keyword evidence="8" id="KW-0221">Differentiation</keyword>
<dbReference type="Pfam" id="PF12171">
    <property type="entry name" value="zf-C2H2_jaz"/>
    <property type="match status" value="1"/>
</dbReference>
<keyword evidence="5" id="KW-0479">Metal-binding</keyword>
<evidence type="ECO:0000256" key="7">
    <source>
        <dbReference type="ARBA" id="ARBA00022771"/>
    </source>
</evidence>
<feature type="domain" description="C2H2-type" evidence="16">
    <location>
        <begin position="207"/>
        <end position="236"/>
    </location>
</feature>
<proteinExistence type="inferred from homology"/>
<evidence type="ECO:0000256" key="15">
    <source>
        <dbReference type="PROSITE-ProRule" id="PRU00042"/>
    </source>
</evidence>
<dbReference type="GO" id="GO:0008270">
    <property type="term" value="F:zinc ion binding"/>
    <property type="evidence" value="ECO:0007669"/>
    <property type="project" value="UniProtKB-KW"/>
</dbReference>
<dbReference type="Proteomes" id="UP001220324">
    <property type="component" value="Unassembled WGS sequence"/>
</dbReference>
<dbReference type="InterPro" id="IPR036236">
    <property type="entry name" value="Znf_C2H2_sf"/>
</dbReference>
<evidence type="ECO:0000256" key="14">
    <source>
        <dbReference type="ARBA" id="ARBA00023242"/>
    </source>
</evidence>
<keyword evidence="18" id="KW-1185">Reference proteome</keyword>
<evidence type="ECO:0000256" key="13">
    <source>
        <dbReference type="ARBA" id="ARBA00023163"/>
    </source>
</evidence>
<keyword evidence="6" id="KW-0677">Repeat</keyword>
<dbReference type="Gene3D" id="3.30.160.60">
    <property type="entry name" value="Classic Zinc Finger"/>
    <property type="match status" value="2"/>
</dbReference>
<accession>A0AAD6CQP9</accession>
<organism evidence="17 18">
    <name type="scientific">Penicillium frequentans</name>
    <dbReference type="NCBI Taxonomy" id="3151616"/>
    <lineage>
        <taxon>Eukaryota</taxon>
        <taxon>Fungi</taxon>
        <taxon>Dikarya</taxon>
        <taxon>Ascomycota</taxon>
        <taxon>Pezizomycotina</taxon>
        <taxon>Eurotiomycetes</taxon>
        <taxon>Eurotiomycetidae</taxon>
        <taxon>Eurotiales</taxon>
        <taxon>Aspergillaceae</taxon>
        <taxon>Penicillium</taxon>
    </lineage>
</organism>
<dbReference type="PROSITE" id="PS00028">
    <property type="entry name" value="ZINC_FINGER_C2H2_1"/>
    <property type="match status" value="3"/>
</dbReference>
<evidence type="ECO:0000256" key="6">
    <source>
        <dbReference type="ARBA" id="ARBA00022737"/>
    </source>
</evidence>
<comment type="similarity">
    <text evidence="2">Belongs to the krueppel C2H2-type zinc-finger protein family.</text>
</comment>
<dbReference type="InterPro" id="IPR013087">
    <property type="entry name" value="Znf_C2H2_type"/>
</dbReference>
<dbReference type="InterPro" id="IPR022755">
    <property type="entry name" value="Znf_C2H2_jaz"/>
</dbReference>
<evidence type="ECO:0000256" key="5">
    <source>
        <dbReference type="ARBA" id="ARBA00022723"/>
    </source>
</evidence>